<reference evidence="2" key="2">
    <citation type="submission" date="2020-08" db="EMBL/GenBank/DDBJ databases">
        <authorList>
            <person name="Shumante A."/>
            <person name="Zimin A.V."/>
            <person name="Puiu D."/>
            <person name="Salzberg S.L."/>
        </authorList>
    </citation>
    <scope>NUCLEOTIDE SEQUENCE</scope>
    <source>
        <strain evidence="2">WC2-LM</strain>
        <tissue evidence="2">Liver</tissue>
    </source>
</reference>
<dbReference type="Proteomes" id="UP000335636">
    <property type="component" value="Unassembled WGS sequence"/>
</dbReference>
<reference evidence="3 4" key="1">
    <citation type="submission" date="2019-04" db="EMBL/GenBank/DDBJ databases">
        <authorList>
            <person name="Alioto T."/>
            <person name="Alioto T."/>
        </authorList>
    </citation>
    <scope>NUCLEOTIDE SEQUENCE [LARGE SCALE GENOMIC DNA]</scope>
</reference>
<feature type="compositionally biased region" description="Acidic residues" evidence="1">
    <location>
        <begin position="58"/>
        <end position="73"/>
    </location>
</feature>
<sequence>MSGALDMGLTGTAMDRTSPCSLCTITIQESRARQKWGVRTDKHVLEGAEQLELRVSALEEDMDDVESSEEKEDDEKLERGPSSATSAEAKRLGQAGRSPTLLCRRCRSLSPRRRSPSPHRERHPSEQQSKTSPEQVPRSMTQIWLQVPRSSPKSQT</sequence>
<name>A0A5E4AP41_MARMO</name>
<accession>A0A5E4AP41</accession>
<evidence type="ECO:0000313" key="3">
    <source>
        <dbReference type="EMBL" id="VTJ58700.1"/>
    </source>
</evidence>
<dbReference type="Proteomes" id="UP000662637">
    <property type="component" value="Unassembled WGS sequence"/>
</dbReference>
<gene>
    <name evidence="2" type="ORF">GHT09_014338</name>
    <name evidence="3" type="ORF">MONAX_5E015515</name>
</gene>
<dbReference type="EMBL" id="WJEC01003613">
    <property type="protein sequence ID" value="KAF7474877.1"/>
    <property type="molecule type" value="Genomic_DNA"/>
</dbReference>
<feature type="compositionally biased region" description="Polar residues" evidence="1">
    <location>
        <begin position="127"/>
        <end position="156"/>
    </location>
</feature>
<dbReference type="EMBL" id="CABDUW010000106">
    <property type="protein sequence ID" value="VTJ58700.1"/>
    <property type="molecule type" value="Genomic_DNA"/>
</dbReference>
<feature type="compositionally biased region" description="Basic residues" evidence="1">
    <location>
        <begin position="104"/>
        <end position="122"/>
    </location>
</feature>
<evidence type="ECO:0000313" key="2">
    <source>
        <dbReference type="EMBL" id="KAF7474877.1"/>
    </source>
</evidence>
<organism evidence="3 4">
    <name type="scientific">Marmota monax</name>
    <name type="common">Woodchuck</name>
    <dbReference type="NCBI Taxonomy" id="9995"/>
    <lineage>
        <taxon>Eukaryota</taxon>
        <taxon>Metazoa</taxon>
        <taxon>Chordata</taxon>
        <taxon>Craniata</taxon>
        <taxon>Vertebrata</taxon>
        <taxon>Euteleostomi</taxon>
        <taxon>Mammalia</taxon>
        <taxon>Eutheria</taxon>
        <taxon>Euarchontoglires</taxon>
        <taxon>Glires</taxon>
        <taxon>Rodentia</taxon>
        <taxon>Sciuromorpha</taxon>
        <taxon>Sciuridae</taxon>
        <taxon>Xerinae</taxon>
        <taxon>Marmotini</taxon>
        <taxon>Marmota</taxon>
    </lineage>
</organism>
<proteinExistence type="predicted"/>
<evidence type="ECO:0000313" key="4">
    <source>
        <dbReference type="Proteomes" id="UP000335636"/>
    </source>
</evidence>
<evidence type="ECO:0000256" key="1">
    <source>
        <dbReference type="SAM" id="MobiDB-lite"/>
    </source>
</evidence>
<protein>
    <submittedName>
        <fullName evidence="3">Uncharacterized protein</fullName>
    </submittedName>
</protein>
<feature type="region of interest" description="Disordered" evidence="1">
    <location>
        <begin position="56"/>
        <end position="156"/>
    </location>
</feature>
<dbReference type="AlphaFoldDB" id="A0A5E4AP41"/>
<keyword evidence="4" id="KW-1185">Reference proteome</keyword>